<dbReference type="Pfam" id="PF02076">
    <property type="entry name" value="STE3"/>
    <property type="match status" value="1"/>
</dbReference>
<dbReference type="InterPro" id="IPR001499">
    <property type="entry name" value="GPCR_STE3"/>
</dbReference>
<evidence type="ECO:0000256" key="9">
    <source>
        <dbReference type="ARBA" id="ARBA00023224"/>
    </source>
</evidence>
<comment type="caution">
    <text evidence="12">The sequence shown here is derived from an EMBL/GenBank/DDBJ whole genome shotgun (WGS) entry which is preliminary data.</text>
</comment>
<evidence type="ECO:0000256" key="4">
    <source>
        <dbReference type="ARBA" id="ARBA00022692"/>
    </source>
</evidence>
<dbReference type="PANTHER" id="PTHR28097:SF1">
    <property type="entry name" value="PHEROMONE A FACTOR RECEPTOR"/>
    <property type="match status" value="1"/>
</dbReference>
<dbReference type="PANTHER" id="PTHR28097">
    <property type="entry name" value="PHEROMONE A FACTOR RECEPTOR"/>
    <property type="match status" value="1"/>
</dbReference>
<evidence type="ECO:0000256" key="11">
    <source>
        <dbReference type="SAM" id="Phobius"/>
    </source>
</evidence>
<dbReference type="AlphaFoldDB" id="A0A9W4WQA2"/>
<evidence type="ECO:0000256" key="8">
    <source>
        <dbReference type="ARBA" id="ARBA00023170"/>
    </source>
</evidence>
<evidence type="ECO:0000256" key="2">
    <source>
        <dbReference type="ARBA" id="ARBA00011085"/>
    </source>
</evidence>
<dbReference type="CDD" id="cd14966">
    <property type="entry name" value="7tmD_STE3"/>
    <property type="match status" value="1"/>
</dbReference>
<keyword evidence="7 11" id="KW-0472">Membrane</keyword>
<keyword evidence="8" id="KW-0675">Receptor</keyword>
<evidence type="ECO:0000256" key="6">
    <source>
        <dbReference type="ARBA" id="ARBA00023040"/>
    </source>
</evidence>
<dbReference type="Proteomes" id="UP001153678">
    <property type="component" value="Unassembled WGS sequence"/>
</dbReference>
<feature type="transmembrane region" description="Helical" evidence="11">
    <location>
        <begin position="6"/>
        <end position="25"/>
    </location>
</feature>
<feature type="transmembrane region" description="Helical" evidence="11">
    <location>
        <begin position="203"/>
        <end position="227"/>
    </location>
</feature>
<organism evidence="12 13">
    <name type="scientific">Funneliformis geosporum</name>
    <dbReference type="NCBI Taxonomy" id="1117311"/>
    <lineage>
        <taxon>Eukaryota</taxon>
        <taxon>Fungi</taxon>
        <taxon>Fungi incertae sedis</taxon>
        <taxon>Mucoromycota</taxon>
        <taxon>Glomeromycotina</taxon>
        <taxon>Glomeromycetes</taxon>
        <taxon>Glomerales</taxon>
        <taxon>Glomeraceae</taxon>
        <taxon>Funneliformis</taxon>
    </lineage>
</organism>
<keyword evidence="5 11" id="KW-1133">Transmembrane helix</keyword>
<dbReference type="GO" id="GO:0005886">
    <property type="term" value="C:plasma membrane"/>
    <property type="evidence" value="ECO:0007669"/>
    <property type="project" value="TreeGrafter"/>
</dbReference>
<name>A0A9W4WQA2_9GLOM</name>
<protein>
    <submittedName>
        <fullName evidence="12">2982_t:CDS:1</fullName>
    </submittedName>
</protein>
<sequence>MGDIMFTASTGLAVLLCIIPGIFHLQTRNYGAIFMTIWIIMSNFIIFVNSLLWPDPIDLKDKAEIWCLVSSPIYVATNFGLLASITCMIYTLYSYVAYPVILTETVKRRGAIRDFVISIVMPLIFMSLFYIVQVSKYAIRPVLGCFSPAQINWVFIVINNIWPPIISLVGCYYSGMTAYAIIKKRLEIQSLLRHNESGLSSSKFYRLVFFCITFLIFALPAALLNFFSNILDGIKPYNMDEARLYYNVVQKFPGETNGVTFVDYAKPLAGFFVFIFFGTGQDAMTAYGRWLKLLKLDKVFGFCYISRYISRKEDETATSYSETLRSFQTNSTSYNSNNTNEKQPQLSKNPLRKSETFNTRHISPPPKVLISKEKKSGFKNILFLNGHRTPSEQAAFDLTSGLKIKIDGVETQTVIDEVDEDLQMLVPTHHRKGTLAEREFLDENDHDDFGTKRYVENYDSDELTDSSTIRNSVTLNEITQIQSLSFGEVGSVSHIDHLLSVYPEHYQNLPIINVTPSSPQFQENVIIRIQDTDTFAANGVDDVIDEYYRHV</sequence>
<reference evidence="12" key="1">
    <citation type="submission" date="2022-08" db="EMBL/GenBank/DDBJ databases">
        <authorList>
            <person name="Kallberg Y."/>
            <person name="Tangrot J."/>
            <person name="Rosling A."/>
        </authorList>
    </citation>
    <scope>NUCLEOTIDE SEQUENCE</scope>
    <source>
        <strain evidence="12">Wild A</strain>
    </source>
</reference>
<evidence type="ECO:0000256" key="7">
    <source>
        <dbReference type="ARBA" id="ARBA00023136"/>
    </source>
</evidence>
<evidence type="ECO:0000256" key="10">
    <source>
        <dbReference type="SAM" id="MobiDB-lite"/>
    </source>
</evidence>
<dbReference type="EMBL" id="CAMKVN010000732">
    <property type="protein sequence ID" value="CAI2170712.1"/>
    <property type="molecule type" value="Genomic_DNA"/>
</dbReference>
<evidence type="ECO:0000313" key="12">
    <source>
        <dbReference type="EMBL" id="CAI2170712.1"/>
    </source>
</evidence>
<keyword evidence="4 11" id="KW-0812">Transmembrane</keyword>
<comment type="subcellular location">
    <subcellularLocation>
        <location evidence="1">Membrane</location>
        <topology evidence="1">Multi-pass membrane protein</topology>
    </subcellularLocation>
</comment>
<feature type="transmembrane region" description="Helical" evidence="11">
    <location>
        <begin position="73"/>
        <end position="98"/>
    </location>
</feature>
<feature type="compositionally biased region" description="Low complexity" evidence="10">
    <location>
        <begin position="329"/>
        <end position="340"/>
    </location>
</feature>
<accession>A0A9W4WQA2</accession>
<feature type="region of interest" description="Disordered" evidence="10">
    <location>
        <begin position="329"/>
        <end position="366"/>
    </location>
</feature>
<keyword evidence="6" id="KW-0297">G-protein coupled receptor</keyword>
<evidence type="ECO:0000256" key="1">
    <source>
        <dbReference type="ARBA" id="ARBA00004141"/>
    </source>
</evidence>
<keyword evidence="9" id="KW-0807">Transducer</keyword>
<feature type="transmembrane region" description="Helical" evidence="11">
    <location>
        <begin position="161"/>
        <end position="182"/>
    </location>
</feature>
<proteinExistence type="inferred from homology"/>
<keyword evidence="13" id="KW-1185">Reference proteome</keyword>
<dbReference type="GO" id="GO:0004933">
    <property type="term" value="F:mating-type a-factor pheromone receptor activity"/>
    <property type="evidence" value="ECO:0007669"/>
    <property type="project" value="InterPro"/>
</dbReference>
<evidence type="ECO:0000256" key="3">
    <source>
        <dbReference type="ARBA" id="ARBA00022507"/>
    </source>
</evidence>
<dbReference type="InterPro" id="IPR001546">
    <property type="entry name" value="GPCR_Pheromne_A_rcpt"/>
</dbReference>
<evidence type="ECO:0000313" key="13">
    <source>
        <dbReference type="Proteomes" id="UP001153678"/>
    </source>
</evidence>
<comment type="similarity">
    <text evidence="2">Belongs to the G-protein coupled receptor 4 family.</text>
</comment>
<dbReference type="GO" id="GO:0000750">
    <property type="term" value="P:pheromone-dependent signal transduction involved in conjugation with cellular fusion"/>
    <property type="evidence" value="ECO:0007669"/>
    <property type="project" value="TreeGrafter"/>
</dbReference>
<feature type="transmembrane region" description="Helical" evidence="11">
    <location>
        <begin position="110"/>
        <end position="132"/>
    </location>
</feature>
<evidence type="ECO:0000256" key="5">
    <source>
        <dbReference type="ARBA" id="ARBA00022989"/>
    </source>
</evidence>
<dbReference type="PRINTS" id="PR00899">
    <property type="entry name" value="GPCRSTE3"/>
</dbReference>
<feature type="transmembrane region" description="Helical" evidence="11">
    <location>
        <begin position="32"/>
        <end position="53"/>
    </location>
</feature>
<keyword evidence="3" id="KW-0589">Pheromone response</keyword>
<dbReference type="PRINTS" id="PR00900">
    <property type="entry name" value="PHEROMONEAR"/>
</dbReference>
<dbReference type="OrthoDB" id="2874149at2759"/>
<gene>
    <name evidence="12" type="ORF">FWILDA_LOCUS4715</name>
</gene>